<sequence length="90" mass="10397">MSHKSPKFILEQIYNFVVEMPEIDSKSHFIQLKMFFSALHEADPIAFDAVKPSSYKGVFNGKVQTIFATTAPNFFNKKDFLDWAFKKIDS</sequence>
<comment type="caution">
    <text evidence="1">The sequence shown here is derived from an EMBL/GenBank/DDBJ whole genome shotgun (WGS) entry which is preliminary data.</text>
</comment>
<evidence type="ECO:0000313" key="2">
    <source>
        <dbReference type="Proteomes" id="UP000186553"/>
    </source>
</evidence>
<dbReference type="OrthoDB" id="6706428at2"/>
<proteinExistence type="predicted"/>
<keyword evidence="2" id="KW-1185">Reference proteome</keyword>
<organism evidence="1 2">
    <name type="scientific">Acinetobacter celticus</name>
    <dbReference type="NCBI Taxonomy" id="1891224"/>
    <lineage>
        <taxon>Bacteria</taxon>
        <taxon>Pseudomonadati</taxon>
        <taxon>Pseudomonadota</taxon>
        <taxon>Gammaproteobacteria</taxon>
        <taxon>Moraxellales</taxon>
        <taxon>Moraxellaceae</taxon>
        <taxon>Acinetobacter</taxon>
    </lineage>
</organism>
<evidence type="ECO:0000313" key="1">
    <source>
        <dbReference type="EMBL" id="ODA12557.1"/>
    </source>
</evidence>
<reference evidence="1 2" key="1">
    <citation type="submission" date="2016-07" db="EMBL/GenBank/DDBJ databases">
        <title>Acinetobacter sp. ANC 4603.</title>
        <authorList>
            <person name="Radolfova-Krizova L."/>
            <person name="Nemec A."/>
        </authorList>
    </citation>
    <scope>NUCLEOTIDE SEQUENCE [LARGE SCALE GENOMIC DNA]</scope>
    <source>
        <strain evidence="1 2">ANC 4603</strain>
    </source>
</reference>
<protein>
    <submittedName>
        <fullName evidence="1">Uncharacterized protein</fullName>
    </submittedName>
</protein>
<name>A0A1C3CV17_9GAMM</name>
<dbReference type="RefSeq" id="WP_068887811.1">
    <property type="nucleotide sequence ID" value="NZ_MBDL01000010.1"/>
</dbReference>
<dbReference type="EMBL" id="MBDL01000010">
    <property type="protein sequence ID" value="ODA12557.1"/>
    <property type="molecule type" value="Genomic_DNA"/>
</dbReference>
<accession>A0A1C3CV17</accession>
<gene>
    <name evidence="1" type="ORF">BBP83_08270</name>
</gene>
<dbReference type="AlphaFoldDB" id="A0A1C3CV17"/>
<dbReference type="Proteomes" id="UP000186553">
    <property type="component" value="Unassembled WGS sequence"/>
</dbReference>